<protein>
    <recommendedName>
        <fullName evidence="2">RBR-type E3 ubiquitin transferase</fullName>
        <ecNumber evidence="2">2.3.2.31</ecNumber>
    </recommendedName>
</protein>
<evidence type="ECO:0000256" key="8">
    <source>
        <dbReference type="ARBA" id="ARBA00022833"/>
    </source>
</evidence>
<evidence type="ECO:0000313" key="15">
    <source>
        <dbReference type="EMBL" id="CAF4390672.1"/>
    </source>
</evidence>
<dbReference type="Pfam" id="PF05773">
    <property type="entry name" value="RWD"/>
    <property type="match status" value="1"/>
</dbReference>
<dbReference type="Gene3D" id="3.30.40.10">
    <property type="entry name" value="Zinc/RING finger domain, C3HC4 (zinc finger)"/>
    <property type="match status" value="1"/>
</dbReference>
<evidence type="ECO:0000256" key="3">
    <source>
        <dbReference type="ARBA" id="ARBA00022679"/>
    </source>
</evidence>
<evidence type="ECO:0000313" key="16">
    <source>
        <dbReference type="Proteomes" id="UP000663829"/>
    </source>
</evidence>
<dbReference type="SUPFAM" id="SSF54495">
    <property type="entry name" value="UBC-like"/>
    <property type="match status" value="1"/>
</dbReference>
<evidence type="ECO:0000256" key="7">
    <source>
        <dbReference type="ARBA" id="ARBA00022786"/>
    </source>
</evidence>
<dbReference type="SMART" id="SM00184">
    <property type="entry name" value="RING"/>
    <property type="match status" value="2"/>
</dbReference>
<keyword evidence="3" id="KW-0808">Transferase</keyword>
<dbReference type="InterPro" id="IPR031127">
    <property type="entry name" value="E3_UB_ligase_RBR"/>
</dbReference>
<dbReference type="FunFam" id="3.30.40.10:FF:000137">
    <property type="entry name" value="RanBP-type and C3HC4-type zinc finger-containing protein 1"/>
    <property type="match status" value="1"/>
</dbReference>
<dbReference type="InterPro" id="IPR013083">
    <property type="entry name" value="Znf_RING/FYVE/PHD"/>
</dbReference>
<keyword evidence="5" id="KW-0677">Repeat</keyword>
<dbReference type="InterPro" id="IPR017907">
    <property type="entry name" value="Znf_RING_CS"/>
</dbReference>
<dbReference type="PROSITE" id="PS50908">
    <property type="entry name" value="RWD"/>
    <property type="match status" value="1"/>
</dbReference>
<evidence type="ECO:0000256" key="6">
    <source>
        <dbReference type="ARBA" id="ARBA00022771"/>
    </source>
</evidence>
<dbReference type="PROSITE" id="PS50089">
    <property type="entry name" value="ZF_RING_2"/>
    <property type="match status" value="1"/>
</dbReference>
<keyword evidence="16" id="KW-1185">Reference proteome</keyword>
<feature type="domain" description="RING-type" evidence="13">
    <location>
        <begin position="170"/>
        <end position="463"/>
    </location>
</feature>
<evidence type="ECO:0000256" key="1">
    <source>
        <dbReference type="ARBA" id="ARBA00001798"/>
    </source>
</evidence>
<feature type="region of interest" description="Disordered" evidence="10">
    <location>
        <begin position="325"/>
        <end position="348"/>
    </location>
</feature>
<dbReference type="PROSITE" id="PS00518">
    <property type="entry name" value="ZF_RING_1"/>
    <property type="match status" value="1"/>
</dbReference>
<name>A0A815V866_9BILA</name>
<comment type="caution">
    <text evidence="14">The sequence shown here is derived from an EMBL/GenBank/DDBJ whole genome shotgun (WGS) entry which is preliminary data.</text>
</comment>
<comment type="catalytic activity">
    <reaction evidence="1">
        <text>[E2 ubiquitin-conjugating enzyme]-S-ubiquitinyl-L-cysteine + [acceptor protein]-L-lysine = [E2 ubiquitin-conjugating enzyme]-L-cysteine + [acceptor protein]-N(6)-ubiquitinyl-L-lysine.</text>
        <dbReference type="EC" id="2.3.2.31"/>
    </reaction>
</comment>
<evidence type="ECO:0000259" key="13">
    <source>
        <dbReference type="PROSITE" id="PS51873"/>
    </source>
</evidence>
<keyword evidence="8" id="KW-0862">Zinc</keyword>
<reference evidence="14" key="1">
    <citation type="submission" date="2021-02" db="EMBL/GenBank/DDBJ databases">
        <authorList>
            <person name="Nowell W R."/>
        </authorList>
    </citation>
    <scope>NUCLEOTIDE SEQUENCE</scope>
</reference>
<proteinExistence type="predicted"/>
<evidence type="ECO:0000259" key="12">
    <source>
        <dbReference type="PROSITE" id="PS50908"/>
    </source>
</evidence>
<dbReference type="InterPro" id="IPR044066">
    <property type="entry name" value="TRIAD_supradom"/>
</dbReference>
<dbReference type="Pfam" id="PF01485">
    <property type="entry name" value="IBR"/>
    <property type="match status" value="1"/>
</dbReference>
<dbReference type="OrthoDB" id="1431934at2759"/>
<dbReference type="InterPro" id="IPR002867">
    <property type="entry name" value="IBR_dom"/>
</dbReference>
<dbReference type="SMART" id="SM00647">
    <property type="entry name" value="IBR"/>
    <property type="match status" value="2"/>
</dbReference>
<dbReference type="SMART" id="SM00591">
    <property type="entry name" value="RWD"/>
    <property type="match status" value="1"/>
</dbReference>
<dbReference type="Gene3D" id="3.10.110.10">
    <property type="entry name" value="Ubiquitin Conjugating Enzyme"/>
    <property type="match status" value="1"/>
</dbReference>
<dbReference type="CDD" id="cd23821">
    <property type="entry name" value="RWD_IMPACT"/>
    <property type="match status" value="1"/>
</dbReference>
<dbReference type="AlphaFoldDB" id="A0A815V866"/>
<feature type="domain" description="RWD" evidence="12">
    <location>
        <begin position="9"/>
        <end position="123"/>
    </location>
</feature>
<dbReference type="EMBL" id="CAJNOQ010024810">
    <property type="protein sequence ID" value="CAF1531307.1"/>
    <property type="molecule type" value="Genomic_DNA"/>
</dbReference>
<dbReference type="Proteomes" id="UP000663829">
    <property type="component" value="Unassembled WGS sequence"/>
</dbReference>
<dbReference type="Pfam" id="PF22191">
    <property type="entry name" value="IBR_1"/>
    <property type="match status" value="1"/>
</dbReference>
<evidence type="ECO:0000256" key="9">
    <source>
        <dbReference type="PROSITE-ProRule" id="PRU00175"/>
    </source>
</evidence>
<keyword evidence="7" id="KW-0833">Ubl conjugation pathway</keyword>
<dbReference type="Proteomes" id="UP000681722">
    <property type="component" value="Unassembled WGS sequence"/>
</dbReference>
<dbReference type="EMBL" id="CAJOBC010090400">
    <property type="protein sequence ID" value="CAF4390672.1"/>
    <property type="molecule type" value="Genomic_DNA"/>
</dbReference>
<keyword evidence="4" id="KW-0479">Metal-binding</keyword>
<dbReference type="GO" id="GO:0008270">
    <property type="term" value="F:zinc ion binding"/>
    <property type="evidence" value="ECO:0007669"/>
    <property type="project" value="UniProtKB-KW"/>
</dbReference>
<accession>A0A815V866</accession>
<dbReference type="EC" id="2.3.2.31" evidence="2"/>
<dbReference type="SUPFAM" id="SSF57850">
    <property type="entry name" value="RING/U-box"/>
    <property type="match status" value="4"/>
</dbReference>
<evidence type="ECO:0000256" key="10">
    <source>
        <dbReference type="SAM" id="MobiDB-lite"/>
    </source>
</evidence>
<gene>
    <name evidence="14" type="ORF">GPM918_LOCUS38068</name>
    <name evidence="15" type="ORF">SRO942_LOCUS38867</name>
</gene>
<organism evidence="14 16">
    <name type="scientific">Didymodactylos carnosus</name>
    <dbReference type="NCBI Taxonomy" id="1234261"/>
    <lineage>
        <taxon>Eukaryota</taxon>
        <taxon>Metazoa</taxon>
        <taxon>Spiralia</taxon>
        <taxon>Gnathifera</taxon>
        <taxon>Rotifera</taxon>
        <taxon>Eurotatoria</taxon>
        <taxon>Bdelloidea</taxon>
        <taxon>Philodinida</taxon>
        <taxon>Philodinidae</taxon>
        <taxon>Didymodactylos</taxon>
    </lineage>
</organism>
<dbReference type="PROSITE" id="PS51873">
    <property type="entry name" value="TRIAD"/>
    <property type="match status" value="1"/>
</dbReference>
<dbReference type="Gene3D" id="2.20.25.20">
    <property type="match status" value="1"/>
</dbReference>
<keyword evidence="6 9" id="KW-0863">Zinc-finger</keyword>
<dbReference type="GO" id="GO:0061630">
    <property type="term" value="F:ubiquitin protein ligase activity"/>
    <property type="evidence" value="ECO:0007669"/>
    <property type="project" value="UniProtKB-EC"/>
</dbReference>
<dbReference type="GO" id="GO:0016567">
    <property type="term" value="P:protein ubiquitination"/>
    <property type="evidence" value="ECO:0007669"/>
    <property type="project" value="InterPro"/>
</dbReference>
<dbReference type="CDD" id="cd20341">
    <property type="entry name" value="BRcat_RBR_RNF14"/>
    <property type="match status" value="1"/>
</dbReference>
<evidence type="ECO:0000256" key="4">
    <source>
        <dbReference type="ARBA" id="ARBA00022723"/>
    </source>
</evidence>
<evidence type="ECO:0000259" key="11">
    <source>
        <dbReference type="PROSITE" id="PS50089"/>
    </source>
</evidence>
<sequence>MANLEKQADEIFALQSIFDTKFCLLYGNTQYEILIDFDLDQTFVVRCNDKISILHHLPPFSLIIYYHDRYPSDDPPSFILSCCYFSKISLKNLCQKLDTHPFIKGEVCVYDWIELIKQEITTELTLDTTVDDQMNDPRVLNGYLPENIDQIYQHLIDYNKEREEKQFQNQLQTCLICSNTIPGNDCIRLHRCGHFYCRSCLNSYVQMTLKNGRFGEKLLCPQNHCQKPLLPNEIKQIIQDEQLYQRYERLTLQQALESMSDVIWCPRCQSAVLSGNGDDNLAICDQCRYTFCKKCREVFHFQETCPKDYLIKQLRLRQFETIRKQQKEESERTRKEQEKDRKRLTKQEEKAKAELARLEKQKKLAAERELLRQGYREVTIDLSEEDTLLEEILNAERMEALNTQQCPNCHVRIEKNGGCLHMHCSRCDYNFTWPTSEGPQDPKINSLLYHSSSAQSVESIREEINKKFDAPEASKENENVVINNRSFIGSAIVKRVKACPNLSCQTLNVKMGDDNWMTCNECLEQYCFSCAEPINGLQHFKRKCDRYTSL</sequence>
<dbReference type="InterPro" id="IPR001841">
    <property type="entry name" value="Znf_RING"/>
</dbReference>
<dbReference type="InterPro" id="IPR016135">
    <property type="entry name" value="UBQ-conjugating_enzyme/RWD"/>
</dbReference>
<evidence type="ECO:0000313" key="14">
    <source>
        <dbReference type="EMBL" id="CAF1531307.1"/>
    </source>
</evidence>
<evidence type="ECO:0000256" key="5">
    <source>
        <dbReference type="ARBA" id="ARBA00022737"/>
    </source>
</evidence>
<dbReference type="InterPro" id="IPR006575">
    <property type="entry name" value="RWD_dom"/>
</dbReference>
<dbReference type="Gene3D" id="1.20.120.1750">
    <property type="match status" value="1"/>
</dbReference>
<dbReference type="PANTHER" id="PTHR11685">
    <property type="entry name" value="RBR FAMILY RING FINGER AND IBR DOMAIN-CONTAINING"/>
    <property type="match status" value="1"/>
</dbReference>
<feature type="domain" description="RING-type" evidence="11">
    <location>
        <begin position="174"/>
        <end position="221"/>
    </location>
</feature>
<evidence type="ECO:0000256" key="2">
    <source>
        <dbReference type="ARBA" id="ARBA00012251"/>
    </source>
</evidence>